<evidence type="ECO:0000313" key="2">
    <source>
        <dbReference type="Proteomes" id="UP001479520"/>
    </source>
</evidence>
<accession>A0ABZ2XIY8</accession>
<evidence type="ECO:0000313" key="1">
    <source>
        <dbReference type="EMBL" id="WZJ22338.1"/>
    </source>
</evidence>
<protein>
    <submittedName>
        <fullName evidence="1">Uncharacterized protein</fullName>
    </submittedName>
</protein>
<dbReference type="EMBL" id="CP151406">
    <property type="protein sequence ID" value="WZJ22338.1"/>
    <property type="molecule type" value="Genomic_DNA"/>
</dbReference>
<gene>
    <name evidence="1" type="ORF">AADV58_04060</name>
</gene>
<reference evidence="1 2" key="1">
    <citation type="submission" date="2024-04" db="EMBL/GenBank/DDBJ databases">
        <title>Dissimilatory iodate-reducing microorganisms contribute to the enrichment of iodine in groundwater.</title>
        <authorList>
            <person name="Jiang Z."/>
        </authorList>
    </citation>
    <scope>NUCLEOTIDE SEQUENCE [LARGE SCALE GENOMIC DNA]</scope>
    <source>
        <strain evidence="1 2">NCP973</strain>
    </source>
</reference>
<name>A0ABZ2XIY8_9RHOO</name>
<organism evidence="1 2">
    <name type="scientific">Azonexus hydrophilus</name>
    <dbReference type="NCBI Taxonomy" id="418702"/>
    <lineage>
        <taxon>Bacteria</taxon>
        <taxon>Pseudomonadati</taxon>
        <taxon>Pseudomonadota</taxon>
        <taxon>Betaproteobacteria</taxon>
        <taxon>Rhodocyclales</taxon>
        <taxon>Azonexaceae</taxon>
        <taxon>Azonexus</taxon>
    </lineage>
</organism>
<sequence>MIKWNPQPGGLALYVGRTRAQTRNVIVVAEARAGRMVVDAIGRKGVNVRLTVSRDSLREPQPDLFV</sequence>
<dbReference type="Proteomes" id="UP001479520">
    <property type="component" value="Chromosome"/>
</dbReference>
<keyword evidence="2" id="KW-1185">Reference proteome</keyword>
<dbReference type="RefSeq" id="WP_281982910.1">
    <property type="nucleotide sequence ID" value="NZ_CALFBA010000048.1"/>
</dbReference>
<proteinExistence type="predicted"/>